<evidence type="ECO:0000313" key="2">
    <source>
        <dbReference type="EMBL" id="PWJ81532.1"/>
    </source>
</evidence>
<gene>
    <name evidence="2" type="ORF">C7441_11064</name>
</gene>
<keyword evidence="1" id="KW-0175">Coiled coil</keyword>
<sequence>MTLDPKSLEAAWSLYHGSTLDKRAALDAAITAYLTHAARDGVVAGLVDRLRGIYRIPITDGLGAVGSGEEPDNPNEFVRRFETSPIQHEAATTLLALSARAEAAEERVKKLEAALANIAEGRPENPAGDPWSFYDDLVSVARSTLAKEGGDV</sequence>
<evidence type="ECO:0000313" key="3">
    <source>
        <dbReference type="Proteomes" id="UP000245396"/>
    </source>
</evidence>
<evidence type="ECO:0000256" key="1">
    <source>
        <dbReference type="SAM" id="Coils"/>
    </source>
</evidence>
<accession>A0A316C0L0</accession>
<dbReference type="RefSeq" id="WP_109613508.1">
    <property type="nucleotide sequence ID" value="NZ_QGGG01000010.1"/>
</dbReference>
<comment type="caution">
    <text evidence="2">The sequence shown here is derived from an EMBL/GenBank/DDBJ whole genome shotgun (WGS) entry which is preliminary data.</text>
</comment>
<organism evidence="2 3">
    <name type="scientific">Pseudaminobacter salicylatoxidans</name>
    <dbReference type="NCBI Taxonomy" id="93369"/>
    <lineage>
        <taxon>Bacteria</taxon>
        <taxon>Pseudomonadati</taxon>
        <taxon>Pseudomonadota</taxon>
        <taxon>Alphaproteobacteria</taxon>
        <taxon>Hyphomicrobiales</taxon>
        <taxon>Phyllobacteriaceae</taxon>
        <taxon>Pseudaminobacter</taxon>
    </lineage>
</organism>
<dbReference type="EMBL" id="QGGG01000010">
    <property type="protein sequence ID" value="PWJ81532.1"/>
    <property type="molecule type" value="Genomic_DNA"/>
</dbReference>
<dbReference type="Proteomes" id="UP000245396">
    <property type="component" value="Unassembled WGS sequence"/>
</dbReference>
<reference evidence="2 3" key="1">
    <citation type="submission" date="2018-05" db="EMBL/GenBank/DDBJ databases">
        <title>Genomic Encyclopedia of Type Strains, Phase IV (KMG-IV): sequencing the most valuable type-strain genomes for metagenomic binning, comparative biology and taxonomic classification.</title>
        <authorList>
            <person name="Goeker M."/>
        </authorList>
    </citation>
    <scope>NUCLEOTIDE SEQUENCE [LARGE SCALE GENOMIC DNA]</scope>
    <source>
        <strain evidence="2 3">DSM 6986</strain>
    </source>
</reference>
<protein>
    <submittedName>
        <fullName evidence="2">Uncharacterized protein</fullName>
    </submittedName>
</protein>
<keyword evidence="3" id="KW-1185">Reference proteome</keyword>
<proteinExistence type="predicted"/>
<name>A0A316C0L0_PSESE</name>
<feature type="coiled-coil region" evidence="1">
    <location>
        <begin position="94"/>
        <end position="121"/>
    </location>
</feature>
<dbReference type="AlphaFoldDB" id="A0A316C0L0"/>